<dbReference type="InterPro" id="IPR002912">
    <property type="entry name" value="ACT_dom"/>
</dbReference>
<evidence type="ECO:0000313" key="4">
    <source>
        <dbReference type="EMBL" id="TPE50576.1"/>
    </source>
</evidence>
<organism evidence="4 5">
    <name type="scientific">Maribrevibacterium harenarium</name>
    <dbReference type="NCBI Taxonomy" id="2589817"/>
    <lineage>
        <taxon>Bacteria</taxon>
        <taxon>Pseudomonadati</taxon>
        <taxon>Pseudomonadota</taxon>
        <taxon>Gammaproteobacteria</taxon>
        <taxon>Oceanospirillales</taxon>
        <taxon>Oceanospirillaceae</taxon>
        <taxon>Maribrevibacterium</taxon>
    </lineage>
</organism>
<dbReference type="InterPro" id="IPR013767">
    <property type="entry name" value="PAS_fold"/>
</dbReference>
<dbReference type="InterPro" id="IPR035965">
    <property type="entry name" value="PAS-like_dom_sf"/>
</dbReference>
<feature type="domain" description="PAS" evidence="2">
    <location>
        <begin position="85"/>
        <end position="123"/>
    </location>
</feature>
<dbReference type="InterPro" id="IPR045865">
    <property type="entry name" value="ACT-like_dom_sf"/>
</dbReference>
<dbReference type="SUPFAM" id="SSF46689">
    <property type="entry name" value="Homeodomain-like"/>
    <property type="match status" value="1"/>
</dbReference>
<dbReference type="InterPro" id="IPR000014">
    <property type="entry name" value="PAS"/>
</dbReference>
<keyword evidence="5" id="KW-1185">Reference proteome</keyword>
<dbReference type="SUPFAM" id="SSF55021">
    <property type="entry name" value="ACT-like"/>
    <property type="match status" value="1"/>
</dbReference>
<evidence type="ECO:0000256" key="1">
    <source>
        <dbReference type="ARBA" id="ARBA00023159"/>
    </source>
</evidence>
<dbReference type="GO" id="GO:0003677">
    <property type="term" value="F:DNA binding"/>
    <property type="evidence" value="ECO:0007669"/>
    <property type="project" value="UniProtKB-KW"/>
</dbReference>
<name>A0A501WXG4_9GAMM</name>
<dbReference type="OrthoDB" id="9804019at2"/>
<proteinExistence type="predicted"/>
<dbReference type="InterPro" id="IPR030828">
    <property type="entry name" value="HTH_TyrR"/>
</dbReference>
<evidence type="ECO:0000259" key="3">
    <source>
        <dbReference type="PROSITE" id="PS51671"/>
    </source>
</evidence>
<dbReference type="RefSeq" id="WP_140589082.1">
    <property type="nucleotide sequence ID" value="NZ_VFRR01000019.1"/>
</dbReference>
<dbReference type="EMBL" id="VFRR01000019">
    <property type="protein sequence ID" value="TPE50576.1"/>
    <property type="molecule type" value="Genomic_DNA"/>
</dbReference>
<dbReference type="PROSITE" id="PS51671">
    <property type="entry name" value="ACT"/>
    <property type="match status" value="1"/>
</dbReference>
<evidence type="ECO:0000313" key="5">
    <source>
        <dbReference type="Proteomes" id="UP000315901"/>
    </source>
</evidence>
<dbReference type="Gene3D" id="3.30.70.260">
    <property type="match status" value="1"/>
</dbReference>
<keyword evidence="1" id="KW-0010">Activator</keyword>
<dbReference type="AlphaFoldDB" id="A0A501WXG4"/>
<dbReference type="CDD" id="cd00130">
    <property type="entry name" value="PAS"/>
    <property type="match status" value="1"/>
</dbReference>
<protein>
    <submittedName>
        <fullName evidence="4">PAS domain-containing protein</fullName>
    </submittedName>
</protein>
<dbReference type="Gene3D" id="1.10.10.60">
    <property type="entry name" value="Homeodomain-like"/>
    <property type="match status" value="1"/>
</dbReference>
<dbReference type="PROSITE" id="PS50112">
    <property type="entry name" value="PAS"/>
    <property type="match status" value="1"/>
</dbReference>
<dbReference type="Gene3D" id="3.30.450.20">
    <property type="entry name" value="PAS domain"/>
    <property type="match status" value="1"/>
</dbReference>
<dbReference type="InterPro" id="IPR009057">
    <property type="entry name" value="Homeodomain-like_sf"/>
</dbReference>
<evidence type="ECO:0000259" key="2">
    <source>
        <dbReference type="PROSITE" id="PS50112"/>
    </source>
</evidence>
<reference evidence="4 5" key="1">
    <citation type="submission" date="2019-06" db="EMBL/GenBank/DDBJ databases">
        <title>A novel bacterium of genus Marinomonas, isolated from coastal sand.</title>
        <authorList>
            <person name="Huang H."/>
            <person name="Mo K."/>
            <person name="Hu Y."/>
        </authorList>
    </citation>
    <scope>NUCLEOTIDE SEQUENCE [LARGE SCALE GENOMIC DNA]</scope>
    <source>
        <strain evidence="4 5">HB171799</strain>
    </source>
</reference>
<feature type="domain" description="ACT" evidence="3">
    <location>
        <begin position="2"/>
        <end position="73"/>
    </location>
</feature>
<dbReference type="GO" id="GO:0006355">
    <property type="term" value="P:regulation of DNA-templated transcription"/>
    <property type="evidence" value="ECO:0007669"/>
    <property type="project" value="InterPro"/>
</dbReference>
<dbReference type="SUPFAM" id="SSF55785">
    <property type="entry name" value="PYP-like sensor domain (PAS domain)"/>
    <property type="match status" value="1"/>
</dbReference>
<gene>
    <name evidence="4" type="ORF">FJM67_10470</name>
</gene>
<accession>A0A501WXG4</accession>
<dbReference type="Proteomes" id="UP000315901">
    <property type="component" value="Unassembled WGS sequence"/>
</dbReference>
<dbReference type="NCBIfam" id="TIGR04381">
    <property type="entry name" value="HTH_TypR"/>
    <property type="match status" value="1"/>
</dbReference>
<dbReference type="Pfam" id="PF00989">
    <property type="entry name" value="PAS"/>
    <property type="match status" value="1"/>
</dbReference>
<dbReference type="Pfam" id="PF18024">
    <property type="entry name" value="HTH_50"/>
    <property type="match status" value="1"/>
</dbReference>
<sequence>MRLEIHCQNRLGMVHEILDLFLLHQIDLQLIEVGTHSDQLYVGMPDVAFAQLQLLLGAIRRINGVHDVKVVHFTPTERAHYATWHLLEAMPDGVVSVDLGGRITLATHQAARDLGRNVAELIGSKIADVAPGLARVDWRRAGSLGSKRIRINSQLILTEFKPVTIPNDEGEPILAGGVIFLRSAKRINRQQERLLATTEQFDGEVSNTMLAHARSNGENEMSSVRVELVEDSLEKTIKNFEKKLLEGLFPSYPSSRKLAKKLGMSHGAIALKLREYGISKKT</sequence>
<comment type="caution">
    <text evidence="4">The sequence shown here is derived from an EMBL/GenBank/DDBJ whole genome shotgun (WGS) entry which is preliminary data.</text>
</comment>